<dbReference type="Proteomes" id="UP000254329">
    <property type="component" value="Unassembled WGS sequence"/>
</dbReference>
<organism evidence="2 3">
    <name type="scientific">Canicola haemoglobinophilus</name>
    <dbReference type="NCBI Taxonomy" id="733"/>
    <lineage>
        <taxon>Bacteria</taxon>
        <taxon>Pseudomonadati</taxon>
        <taxon>Pseudomonadota</taxon>
        <taxon>Gammaproteobacteria</taxon>
        <taxon>Pasteurellales</taxon>
        <taxon>Pasteurellaceae</taxon>
        <taxon>Canicola</taxon>
    </lineage>
</organism>
<dbReference type="AlphaFoldDB" id="A0A1V4B0I5"/>
<dbReference type="RefSeq" id="WP_078218561.1">
    <property type="nucleotide sequence ID" value="NZ_MUXZ01000018.1"/>
</dbReference>
<proteinExistence type="predicted"/>
<reference evidence="2 3" key="1">
    <citation type="submission" date="2018-06" db="EMBL/GenBank/DDBJ databases">
        <authorList>
            <consortium name="Pathogen Informatics"/>
            <person name="Doyle S."/>
        </authorList>
    </citation>
    <scope>NUCLEOTIDE SEQUENCE [LARGE SCALE GENOMIC DNA]</scope>
    <source>
        <strain evidence="2 3">NCTC1659</strain>
    </source>
</reference>
<accession>A0A1V4B0I5</accession>
<keyword evidence="3" id="KW-1185">Reference proteome</keyword>
<evidence type="ECO:0000259" key="1">
    <source>
        <dbReference type="Pfam" id="PF14090"/>
    </source>
</evidence>
<feature type="domain" description="Winged helix-turn-helix" evidence="1">
    <location>
        <begin position="13"/>
        <end position="79"/>
    </location>
</feature>
<protein>
    <recommendedName>
        <fullName evidence="1">Winged helix-turn-helix domain-containing protein</fullName>
    </recommendedName>
</protein>
<evidence type="ECO:0000313" key="3">
    <source>
        <dbReference type="Proteomes" id="UP000254329"/>
    </source>
</evidence>
<name>A0A1V4B0I5_9PAST</name>
<gene>
    <name evidence="2" type="ORF">NCTC1659_02201</name>
</gene>
<evidence type="ECO:0000313" key="2">
    <source>
        <dbReference type="EMBL" id="STO60899.1"/>
    </source>
</evidence>
<dbReference type="InterPro" id="IPR055245">
    <property type="entry name" value="HTH_proteobacteria"/>
</dbReference>
<dbReference type="STRING" id="733.B0186_06505"/>
<sequence length="82" mass="9367">MAHGVLKDNSKVTQRRTILKVLREHSASTFDFRQMGIVSPAPRIKELREQGYQIETTRIRSLDHTGQPHGGVALYRLINEPD</sequence>
<dbReference type="Pfam" id="PF14090">
    <property type="entry name" value="HTH_39"/>
    <property type="match status" value="1"/>
</dbReference>
<dbReference type="EMBL" id="UGHF01000001">
    <property type="protein sequence ID" value="STO60899.1"/>
    <property type="molecule type" value="Genomic_DNA"/>
</dbReference>